<dbReference type="RefSeq" id="WP_134173819.1">
    <property type="nucleotide sequence ID" value="NZ_SODI01000001.1"/>
</dbReference>
<keyword evidence="4" id="KW-1185">Reference proteome</keyword>
<comment type="caution">
    <text evidence="3">The sequence shown here is derived from an EMBL/GenBank/DDBJ whole genome shotgun (WGS) entry which is preliminary data.</text>
</comment>
<dbReference type="OrthoDB" id="7505659at2"/>
<dbReference type="GO" id="GO:0003677">
    <property type="term" value="F:DNA binding"/>
    <property type="evidence" value="ECO:0007669"/>
    <property type="project" value="UniProtKB-UniRule"/>
</dbReference>
<evidence type="ECO:0000256" key="2">
    <source>
        <dbReference type="SAM" id="MobiDB-lite"/>
    </source>
</evidence>
<dbReference type="PROSITE" id="PS50977">
    <property type="entry name" value="HTH_TETR_2"/>
    <property type="match status" value="1"/>
</dbReference>
<dbReference type="SUPFAM" id="SSF46689">
    <property type="entry name" value="Homeodomain-like"/>
    <property type="match status" value="1"/>
</dbReference>
<keyword evidence="1" id="KW-0238">DNA-binding</keyword>
<accession>A0A4Y8KPW1</accession>
<dbReference type="EMBL" id="SOHQ01000013">
    <property type="protein sequence ID" value="TFD80820.1"/>
    <property type="molecule type" value="Genomic_DNA"/>
</dbReference>
<proteinExistence type="predicted"/>
<dbReference type="InterPro" id="IPR001647">
    <property type="entry name" value="HTH_TetR"/>
</dbReference>
<dbReference type="Proteomes" id="UP000298218">
    <property type="component" value="Unassembled WGS sequence"/>
</dbReference>
<name>A0A4Y8KPW1_9MICO</name>
<dbReference type="Pfam" id="PF17940">
    <property type="entry name" value="TetR_C_31"/>
    <property type="match status" value="1"/>
</dbReference>
<dbReference type="InterPro" id="IPR041583">
    <property type="entry name" value="TetR_C_31"/>
</dbReference>
<gene>
    <name evidence="3" type="ORF">E3T53_04115</name>
</gene>
<feature type="compositionally biased region" description="Basic and acidic residues" evidence="2">
    <location>
        <begin position="10"/>
        <end position="20"/>
    </location>
</feature>
<sequence length="201" mass="21262">MRSPDTADSTPHRTPEDGRIARGIDRRKSIIAATLRVIEGHGVAGVSHRTVAAQADVRPSLVAYYFSTLDDLLVAALTCASEEYDLQYASLLERGSAPLVAIATIIADAGGSGRGRALAEREMILMAARRPALRSLTTKWPDLVGRAAAIHTSDPVAIEALVAITDGICAQVLLSDENDPISPDEILAHLHRTLGLPAAVS</sequence>
<protein>
    <submittedName>
        <fullName evidence="3">TetR family transcriptional regulator</fullName>
    </submittedName>
</protein>
<reference evidence="3 4" key="1">
    <citation type="submission" date="2019-03" db="EMBL/GenBank/DDBJ databases">
        <title>Genomics of glacier-inhabiting Cryobacterium strains.</title>
        <authorList>
            <person name="Liu Q."/>
            <person name="Xin Y.-H."/>
        </authorList>
    </citation>
    <scope>NUCLEOTIDE SEQUENCE [LARGE SCALE GENOMIC DNA]</scope>
    <source>
        <strain evidence="3 4">CGMCC 1.4292</strain>
    </source>
</reference>
<organism evidence="3 4">
    <name type="scientific">Cryobacterium psychrophilum</name>
    <dbReference type="NCBI Taxonomy" id="41988"/>
    <lineage>
        <taxon>Bacteria</taxon>
        <taxon>Bacillati</taxon>
        <taxon>Actinomycetota</taxon>
        <taxon>Actinomycetes</taxon>
        <taxon>Micrococcales</taxon>
        <taxon>Microbacteriaceae</taxon>
        <taxon>Cryobacterium</taxon>
    </lineage>
</organism>
<evidence type="ECO:0000256" key="1">
    <source>
        <dbReference type="ARBA" id="ARBA00023125"/>
    </source>
</evidence>
<dbReference type="Pfam" id="PF00440">
    <property type="entry name" value="TetR_N"/>
    <property type="match status" value="1"/>
</dbReference>
<dbReference type="Gene3D" id="1.10.357.10">
    <property type="entry name" value="Tetracycline Repressor, domain 2"/>
    <property type="match status" value="1"/>
</dbReference>
<evidence type="ECO:0000313" key="4">
    <source>
        <dbReference type="Proteomes" id="UP000298218"/>
    </source>
</evidence>
<feature type="region of interest" description="Disordered" evidence="2">
    <location>
        <begin position="1"/>
        <end position="20"/>
    </location>
</feature>
<dbReference type="InterPro" id="IPR009057">
    <property type="entry name" value="Homeodomain-like_sf"/>
</dbReference>
<evidence type="ECO:0000313" key="3">
    <source>
        <dbReference type="EMBL" id="TFD80820.1"/>
    </source>
</evidence>
<dbReference type="AlphaFoldDB" id="A0A4Y8KPW1"/>